<dbReference type="AlphaFoldDB" id="A0A382F3H0"/>
<organism evidence="2">
    <name type="scientific">marine metagenome</name>
    <dbReference type="NCBI Taxonomy" id="408172"/>
    <lineage>
        <taxon>unclassified sequences</taxon>
        <taxon>metagenomes</taxon>
        <taxon>ecological metagenomes</taxon>
    </lineage>
</organism>
<reference evidence="2" key="1">
    <citation type="submission" date="2018-05" db="EMBL/GenBank/DDBJ databases">
        <authorList>
            <person name="Lanie J.A."/>
            <person name="Ng W.-L."/>
            <person name="Kazmierczak K.M."/>
            <person name="Andrzejewski T.M."/>
            <person name="Davidsen T.M."/>
            <person name="Wayne K.J."/>
            <person name="Tettelin H."/>
            <person name="Glass J.I."/>
            <person name="Rusch D."/>
            <person name="Podicherti R."/>
            <person name="Tsui H.-C.T."/>
            <person name="Winkler M.E."/>
        </authorList>
    </citation>
    <scope>NUCLEOTIDE SEQUENCE</scope>
</reference>
<dbReference type="InterPro" id="IPR015995">
    <property type="entry name" value="MlrC_N"/>
</dbReference>
<gene>
    <name evidence="2" type="ORF">METZ01_LOCUS210402</name>
</gene>
<dbReference type="Pfam" id="PF07364">
    <property type="entry name" value="DUF1485"/>
    <property type="match status" value="1"/>
</dbReference>
<dbReference type="EMBL" id="UINC01047813">
    <property type="protein sequence ID" value="SVB57548.1"/>
    <property type="molecule type" value="Genomic_DNA"/>
</dbReference>
<evidence type="ECO:0000259" key="1">
    <source>
        <dbReference type="Pfam" id="PF07364"/>
    </source>
</evidence>
<accession>A0A382F3H0</accession>
<feature type="non-terminal residue" evidence="2">
    <location>
        <position position="203"/>
    </location>
</feature>
<feature type="domain" description="Microcystin LR degradation protein MlrC N-terminal" evidence="1">
    <location>
        <begin position="6"/>
        <end position="203"/>
    </location>
</feature>
<name>A0A382F3H0_9ZZZZ</name>
<sequence>MSSQKRIAIGGISTECSTYSPLFQTEDDFNKIEGDSLVELLNFPFESFNIHAHPLFFCKSLPGGPVEAKFFSSIKEKFLKLLKSACPLEGVLLLIHGAMHVPDIEDPEGNWISEVRSIVGDSCIIAVCFDLHGNVTDEIINNINIFTAYRTAPHIDIESTYHRAAKLLTDAVNGDFRPEVVWSSIPVLVSGEMSSTFAEPCRS</sequence>
<proteinExistence type="predicted"/>
<evidence type="ECO:0000313" key="2">
    <source>
        <dbReference type="EMBL" id="SVB57548.1"/>
    </source>
</evidence>
<protein>
    <recommendedName>
        <fullName evidence="1">Microcystin LR degradation protein MlrC N-terminal domain-containing protein</fullName>
    </recommendedName>
</protein>